<gene>
    <name evidence="9" type="ORF">DFR31_2364</name>
</gene>
<dbReference type="PANTHER" id="PTHR43166">
    <property type="entry name" value="AMINO ACID IMPORT ATP-BINDING PROTEIN"/>
    <property type="match status" value="1"/>
</dbReference>
<evidence type="ECO:0000256" key="5">
    <source>
        <dbReference type="ARBA" id="ARBA00022741"/>
    </source>
</evidence>
<dbReference type="EMBL" id="RCDA01000004">
    <property type="protein sequence ID" value="RLK47050.1"/>
    <property type="molecule type" value="Genomic_DNA"/>
</dbReference>
<dbReference type="Gene3D" id="3.40.50.300">
    <property type="entry name" value="P-loop containing nucleotide triphosphate hydrolases"/>
    <property type="match status" value="1"/>
</dbReference>
<evidence type="ECO:0000256" key="4">
    <source>
        <dbReference type="ARBA" id="ARBA00022475"/>
    </source>
</evidence>
<sequence length="260" mass="28625">MLQTVSEPKSASTVAPDSGDSTLLPLELKGVGFRHRGQQLLQGIDLRIGGRGKTIVMGPNGAGKSLLLRICHGLLAPTEGERVWCGPRGHRAEDRRRRQAMVFQRPVMLRRSALANVTYALAVQGYPRRKRRERATAALTRFGLASLAQRPARVLSGGEQQRLALARAWALAPEVLFLDEPTAALDPAAIKAVEEAVAGFDRMGTRIVMTTHDLGQARRLADEVVFVCRGRILEKTPAEEFFDTPRSREAQAFTRGELVW</sequence>
<dbReference type="RefSeq" id="WP_121442883.1">
    <property type="nucleotide sequence ID" value="NZ_RCDA01000004.1"/>
</dbReference>
<dbReference type="PROSITE" id="PS00211">
    <property type="entry name" value="ABC_TRANSPORTER_1"/>
    <property type="match status" value="1"/>
</dbReference>
<keyword evidence="6 9" id="KW-0067">ATP-binding</keyword>
<dbReference type="PROSITE" id="PS50893">
    <property type="entry name" value="ABC_TRANSPORTER_2"/>
    <property type="match status" value="1"/>
</dbReference>
<evidence type="ECO:0000256" key="3">
    <source>
        <dbReference type="ARBA" id="ARBA00022448"/>
    </source>
</evidence>
<dbReference type="Proteomes" id="UP000275461">
    <property type="component" value="Unassembled WGS sequence"/>
</dbReference>
<dbReference type="SMART" id="SM00382">
    <property type="entry name" value="AAA"/>
    <property type="match status" value="1"/>
</dbReference>
<comment type="subcellular location">
    <subcellularLocation>
        <location evidence="1">Cell inner membrane</location>
        <topology evidence="1">Peripheral membrane protein</topology>
    </subcellularLocation>
</comment>
<proteinExistence type="inferred from homology"/>
<dbReference type="GO" id="GO:0005886">
    <property type="term" value="C:plasma membrane"/>
    <property type="evidence" value="ECO:0007669"/>
    <property type="project" value="UniProtKB-SubCell"/>
</dbReference>
<dbReference type="InterPro" id="IPR003439">
    <property type="entry name" value="ABC_transporter-like_ATP-bd"/>
</dbReference>
<evidence type="ECO:0000313" key="9">
    <source>
        <dbReference type="EMBL" id="RLK47050.1"/>
    </source>
</evidence>
<keyword evidence="7" id="KW-0472">Membrane</keyword>
<dbReference type="Pfam" id="PF00005">
    <property type="entry name" value="ABC_tran"/>
    <property type="match status" value="1"/>
</dbReference>
<dbReference type="InterPro" id="IPR017871">
    <property type="entry name" value="ABC_transporter-like_CS"/>
</dbReference>
<evidence type="ECO:0000256" key="2">
    <source>
        <dbReference type="ARBA" id="ARBA00005417"/>
    </source>
</evidence>
<evidence type="ECO:0000256" key="6">
    <source>
        <dbReference type="ARBA" id="ARBA00022840"/>
    </source>
</evidence>
<dbReference type="SUPFAM" id="SSF52540">
    <property type="entry name" value="P-loop containing nucleoside triphosphate hydrolases"/>
    <property type="match status" value="1"/>
</dbReference>
<evidence type="ECO:0000256" key="7">
    <source>
        <dbReference type="ARBA" id="ARBA00023136"/>
    </source>
</evidence>
<dbReference type="InterPro" id="IPR027417">
    <property type="entry name" value="P-loop_NTPase"/>
</dbReference>
<name>A0A498C1L0_9GAMM</name>
<keyword evidence="4" id="KW-1003">Cell membrane</keyword>
<protein>
    <submittedName>
        <fullName evidence="9">Amino acid ABC transporter ATP-binding protein (PAAT family)</fullName>
    </submittedName>
</protein>
<dbReference type="GO" id="GO:0005524">
    <property type="term" value="F:ATP binding"/>
    <property type="evidence" value="ECO:0007669"/>
    <property type="project" value="UniProtKB-KW"/>
</dbReference>
<dbReference type="PANTHER" id="PTHR43166:SF9">
    <property type="entry name" value="GLUTAMATE_ASPARTATE IMPORT ATP-BINDING PROTEIN GLTL"/>
    <property type="match status" value="1"/>
</dbReference>
<organism evidence="9 10">
    <name type="scientific">Alkalispirillum mobile</name>
    <dbReference type="NCBI Taxonomy" id="85925"/>
    <lineage>
        <taxon>Bacteria</taxon>
        <taxon>Pseudomonadati</taxon>
        <taxon>Pseudomonadota</taxon>
        <taxon>Gammaproteobacteria</taxon>
        <taxon>Chromatiales</taxon>
        <taxon>Ectothiorhodospiraceae</taxon>
        <taxon>Alkalispirillum</taxon>
    </lineage>
</organism>
<dbReference type="GO" id="GO:0016887">
    <property type="term" value="F:ATP hydrolysis activity"/>
    <property type="evidence" value="ECO:0007669"/>
    <property type="project" value="InterPro"/>
</dbReference>
<dbReference type="InterPro" id="IPR050086">
    <property type="entry name" value="MetN_ABC_transporter-like"/>
</dbReference>
<comment type="caution">
    <text evidence="9">The sequence shown here is derived from an EMBL/GenBank/DDBJ whole genome shotgun (WGS) entry which is preliminary data.</text>
</comment>
<dbReference type="InterPro" id="IPR003593">
    <property type="entry name" value="AAA+_ATPase"/>
</dbReference>
<comment type="similarity">
    <text evidence="2">Belongs to the ABC transporter superfamily.</text>
</comment>
<accession>A0A498C1L0</accession>
<keyword evidence="3" id="KW-0813">Transport</keyword>
<evidence type="ECO:0000259" key="8">
    <source>
        <dbReference type="PROSITE" id="PS50893"/>
    </source>
</evidence>
<dbReference type="AlphaFoldDB" id="A0A498C1L0"/>
<reference evidence="9 10" key="1">
    <citation type="submission" date="2018-10" db="EMBL/GenBank/DDBJ databases">
        <title>Genomic Encyclopedia of Type Strains, Phase IV (KMG-IV): sequencing the most valuable type-strain genomes for metagenomic binning, comparative biology and taxonomic classification.</title>
        <authorList>
            <person name="Goeker M."/>
        </authorList>
    </citation>
    <scope>NUCLEOTIDE SEQUENCE [LARGE SCALE GENOMIC DNA]</scope>
    <source>
        <strain evidence="9 10">DSM 12769</strain>
    </source>
</reference>
<evidence type="ECO:0000256" key="1">
    <source>
        <dbReference type="ARBA" id="ARBA00004417"/>
    </source>
</evidence>
<evidence type="ECO:0000313" key="10">
    <source>
        <dbReference type="Proteomes" id="UP000275461"/>
    </source>
</evidence>
<dbReference type="OrthoDB" id="9802264at2"/>
<keyword evidence="5" id="KW-0547">Nucleotide-binding</keyword>
<keyword evidence="10" id="KW-1185">Reference proteome</keyword>
<feature type="domain" description="ABC transporter" evidence="8">
    <location>
        <begin position="26"/>
        <end position="254"/>
    </location>
</feature>